<dbReference type="AlphaFoldDB" id="A0A318IP81"/>
<keyword evidence="2" id="KW-1185">Reference proteome</keyword>
<dbReference type="RefSeq" id="WP_110258402.1">
    <property type="nucleotide sequence ID" value="NZ_QJKB01000024.1"/>
</dbReference>
<evidence type="ECO:0000313" key="2">
    <source>
        <dbReference type="Proteomes" id="UP000247792"/>
    </source>
</evidence>
<gene>
    <name evidence="1" type="ORF">DFR42_12417</name>
</gene>
<name>A0A318IP81_9BURK</name>
<sequence length="139" mass="15183">MKISGIIESISFDGYDRPIGIKTENKTVWCSGLQCNEYIDHGGYSKHLAVNDHVSLTASLKLISKFEIVSGAAFPGVVQAKNSSPHTIVTGHLIEKNGTDEYLLSIGDGEVIILEFEMSVDLTIADYIRVQGELVVELE</sequence>
<dbReference type="OrthoDB" id="2662456at2"/>
<dbReference type="EMBL" id="QJKB01000024">
    <property type="protein sequence ID" value="PXX34938.1"/>
    <property type="molecule type" value="Genomic_DNA"/>
</dbReference>
<evidence type="ECO:0000313" key="1">
    <source>
        <dbReference type="EMBL" id="PXX34938.1"/>
    </source>
</evidence>
<organism evidence="1 2">
    <name type="scientific">Undibacterium pigrum</name>
    <dbReference type="NCBI Taxonomy" id="401470"/>
    <lineage>
        <taxon>Bacteria</taxon>
        <taxon>Pseudomonadati</taxon>
        <taxon>Pseudomonadota</taxon>
        <taxon>Betaproteobacteria</taxon>
        <taxon>Burkholderiales</taxon>
        <taxon>Oxalobacteraceae</taxon>
        <taxon>Undibacterium</taxon>
    </lineage>
</organism>
<reference evidence="1 2" key="1">
    <citation type="submission" date="2018-05" db="EMBL/GenBank/DDBJ databases">
        <title>Genomic Encyclopedia of Type Strains, Phase IV (KMG-IV): sequencing the most valuable type-strain genomes for metagenomic binning, comparative biology and taxonomic classification.</title>
        <authorList>
            <person name="Goeker M."/>
        </authorList>
    </citation>
    <scope>NUCLEOTIDE SEQUENCE [LARGE SCALE GENOMIC DNA]</scope>
    <source>
        <strain evidence="1 2">DSM 19792</strain>
    </source>
</reference>
<dbReference type="Proteomes" id="UP000247792">
    <property type="component" value="Unassembled WGS sequence"/>
</dbReference>
<protein>
    <submittedName>
        <fullName evidence="1">Uncharacterized protein</fullName>
    </submittedName>
</protein>
<proteinExistence type="predicted"/>
<accession>A0A318IP81</accession>
<comment type="caution">
    <text evidence="1">The sequence shown here is derived from an EMBL/GenBank/DDBJ whole genome shotgun (WGS) entry which is preliminary data.</text>
</comment>